<organism evidence="2 3">
    <name type="scientific">Nitrospira defluvii</name>
    <dbReference type="NCBI Taxonomy" id="330214"/>
    <lineage>
        <taxon>Bacteria</taxon>
        <taxon>Pseudomonadati</taxon>
        <taxon>Nitrospirota</taxon>
        <taxon>Nitrospiria</taxon>
        <taxon>Nitrospirales</taxon>
        <taxon>Nitrospiraceae</taxon>
        <taxon>Nitrospira</taxon>
    </lineage>
</organism>
<proteinExistence type="predicted"/>
<dbReference type="EMBL" id="CAJNBJ010000020">
    <property type="protein sequence ID" value="CAE6798110.1"/>
    <property type="molecule type" value="Genomic_DNA"/>
</dbReference>
<evidence type="ECO:0000259" key="1">
    <source>
        <dbReference type="Pfam" id="PF09836"/>
    </source>
</evidence>
<reference evidence="2 3" key="1">
    <citation type="submission" date="2021-02" db="EMBL/GenBank/DDBJ databases">
        <authorList>
            <person name="Han P."/>
        </authorList>
    </citation>
    <scope>NUCLEOTIDE SEQUENCE [LARGE SCALE GENOMIC DNA]</scope>
    <source>
        <strain evidence="2">Candidatus Nitrospira sp. ZN2</strain>
    </source>
</reference>
<dbReference type="Gene3D" id="1.10.150.690">
    <property type="entry name" value="DUF2063"/>
    <property type="match status" value="1"/>
</dbReference>
<dbReference type="Pfam" id="PF09836">
    <property type="entry name" value="DUF2063"/>
    <property type="match status" value="1"/>
</dbReference>
<sequence>MSRLREQQQAFAEAIVEGKYQTATAAMATDGTALRSVALYRRLIRNNFVQVLRITYPVLHRFVGDGYFGVLARGYIKKYPSTSGDLFLYGRHLPALLQHFEAPPLLVELARLEWACHEVYQAADSSPLPPDQLHAMVSADPSRVTFQFHQTARFLSFPVPVHRVWLALQPDASPDEVVDLPLPEEETGLIVVRSGGAVQVIPLAWLDYRLLEALSQGATVASIERLAREAESGFDFTRLMTTLLNIQAIAGIFVEEGV</sequence>
<dbReference type="InterPro" id="IPR044922">
    <property type="entry name" value="DUF2063_N_sf"/>
</dbReference>
<comment type="caution">
    <text evidence="2">The sequence shown here is derived from an EMBL/GenBank/DDBJ whole genome shotgun (WGS) entry which is preliminary data.</text>
</comment>
<evidence type="ECO:0000313" key="2">
    <source>
        <dbReference type="EMBL" id="CAE6798110.1"/>
    </source>
</evidence>
<gene>
    <name evidence="2" type="ORF">NSPZN2_70193</name>
</gene>
<dbReference type="InterPro" id="IPR018640">
    <property type="entry name" value="DUF2063"/>
</dbReference>
<keyword evidence="3" id="KW-1185">Reference proteome</keyword>
<evidence type="ECO:0000313" key="3">
    <source>
        <dbReference type="Proteomes" id="UP000675880"/>
    </source>
</evidence>
<accession>A0ABN7MCG7</accession>
<dbReference type="RefSeq" id="WP_213044134.1">
    <property type="nucleotide sequence ID" value="NZ_CAJNBJ010000020.1"/>
</dbReference>
<protein>
    <recommendedName>
        <fullName evidence="1">Putative DNA-binding domain-containing protein</fullName>
    </recommendedName>
</protein>
<feature type="domain" description="Putative DNA-binding" evidence="1">
    <location>
        <begin position="6"/>
        <end position="97"/>
    </location>
</feature>
<name>A0ABN7MCG7_9BACT</name>
<dbReference type="Proteomes" id="UP000675880">
    <property type="component" value="Unassembled WGS sequence"/>
</dbReference>